<dbReference type="EMBL" id="KQ434796">
    <property type="protein sequence ID" value="KZC05725.1"/>
    <property type="molecule type" value="Genomic_DNA"/>
</dbReference>
<sequence>MTRAITFKTGSLLLPPRSRPPWSSDLFLARHDPRKSFRLSPTERGQDASTIPRNLIFISGFCVEDFAVAWKILRRLFCSVE</sequence>
<gene>
    <name evidence="1" type="ORF">WN55_04665</name>
</gene>
<protein>
    <submittedName>
        <fullName evidence="1">Uncharacterized protein</fullName>
    </submittedName>
</protein>
<reference evidence="1 2" key="1">
    <citation type="submission" date="2015-07" db="EMBL/GenBank/DDBJ databases">
        <title>The genome of Dufourea novaeangliae.</title>
        <authorList>
            <person name="Pan H."/>
            <person name="Kapheim K."/>
        </authorList>
    </citation>
    <scope>NUCLEOTIDE SEQUENCE [LARGE SCALE GENOMIC DNA]</scope>
    <source>
        <strain evidence="1">0120121106</strain>
        <tissue evidence="1">Whole body</tissue>
    </source>
</reference>
<name>A0A154P1C1_DUFNO</name>
<evidence type="ECO:0000313" key="2">
    <source>
        <dbReference type="Proteomes" id="UP000076502"/>
    </source>
</evidence>
<dbReference type="AlphaFoldDB" id="A0A154P1C1"/>
<organism evidence="1 2">
    <name type="scientific">Dufourea novaeangliae</name>
    <name type="common">Sweat bee</name>
    <dbReference type="NCBI Taxonomy" id="178035"/>
    <lineage>
        <taxon>Eukaryota</taxon>
        <taxon>Metazoa</taxon>
        <taxon>Ecdysozoa</taxon>
        <taxon>Arthropoda</taxon>
        <taxon>Hexapoda</taxon>
        <taxon>Insecta</taxon>
        <taxon>Pterygota</taxon>
        <taxon>Neoptera</taxon>
        <taxon>Endopterygota</taxon>
        <taxon>Hymenoptera</taxon>
        <taxon>Apocrita</taxon>
        <taxon>Aculeata</taxon>
        <taxon>Apoidea</taxon>
        <taxon>Anthophila</taxon>
        <taxon>Halictidae</taxon>
        <taxon>Rophitinae</taxon>
        <taxon>Dufourea</taxon>
    </lineage>
</organism>
<dbReference type="Proteomes" id="UP000076502">
    <property type="component" value="Unassembled WGS sequence"/>
</dbReference>
<evidence type="ECO:0000313" key="1">
    <source>
        <dbReference type="EMBL" id="KZC05725.1"/>
    </source>
</evidence>
<proteinExistence type="predicted"/>
<keyword evidence="2" id="KW-1185">Reference proteome</keyword>
<accession>A0A154P1C1</accession>